<organism evidence="1 2">
    <name type="scientific">Frankia canadensis</name>
    <dbReference type="NCBI Taxonomy" id="1836972"/>
    <lineage>
        <taxon>Bacteria</taxon>
        <taxon>Bacillati</taxon>
        <taxon>Actinomycetota</taxon>
        <taxon>Actinomycetes</taxon>
        <taxon>Frankiales</taxon>
        <taxon>Frankiaceae</taxon>
        <taxon>Frankia</taxon>
    </lineage>
</organism>
<dbReference type="Proteomes" id="UP000234331">
    <property type="component" value="Unassembled WGS sequence"/>
</dbReference>
<name>A0A2I2KXM2_9ACTN</name>
<dbReference type="EMBL" id="FZMO01000397">
    <property type="protein sequence ID" value="SNQ50409.1"/>
    <property type="molecule type" value="Genomic_DNA"/>
</dbReference>
<proteinExistence type="predicted"/>
<dbReference type="AlphaFoldDB" id="A0A2I2KXM2"/>
<reference evidence="1 2" key="1">
    <citation type="submission" date="2017-06" db="EMBL/GenBank/DDBJ databases">
        <authorList>
            <person name="Kim H.J."/>
            <person name="Triplett B.A."/>
        </authorList>
    </citation>
    <scope>NUCLEOTIDE SEQUENCE [LARGE SCALE GENOMIC DNA]</scope>
    <source>
        <strain evidence="1">FRACA_ARgP5</strain>
    </source>
</reference>
<accession>A0A2I2KXM2</accession>
<protein>
    <submittedName>
        <fullName evidence="1">Uncharacterized protein</fullName>
    </submittedName>
</protein>
<keyword evidence="2" id="KW-1185">Reference proteome</keyword>
<evidence type="ECO:0000313" key="1">
    <source>
        <dbReference type="EMBL" id="SNQ50409.1"/>
    </source>
</evidence>
<sequence>MRHEVARDKWMYRKEGRLIPAI</sequence>
<gene>
    <name evidence="1" type="ORF">FRACA_4560001</name>
</gene>
<evidence type="ECO:0000313" key="2">
    <source>
        <dbReference type="Proteomes" id="UP000234331"/>
    </source>
</evidence>